<feature type="non-terminal residue" evidence="6">
    <location>
        <position position="604"/>
    </location>
</feature>
<dbReference type="AlphaFoldDB" id="A0AAN5D9I3"/>
<evidence type="ECO:0000256" key="4">
    <source>
        <dbReference type="SAM" id="SignalP"/>
    </source>
</evidence>
<evidence type="ECO:0000256" key="2">
    <source>
        <dbReference type="ARBA" id="ARBA00022900"/>
    </source>
</evidence>
<feature type="signal peptide" evidence="4">
    <location>
        <begin position="1"/>
        <end position="16"/>
    </location>
</feature>
<proteinExistence type="predicted"/>
<dbReference type="InterPro" id="IPR002919">
    <property type="entry name" value="TIL_dom"/>
</dbReference>
<feature type="domain" description="Follistatin-like" evidence="5">
    <location>
        <begin position="94"/>
        <end position="116"/>
    </location>
</feature>
<dbReference type="InterPro" id="IPR036084">
    <property type="entry name" value="Ser_inhib-like_sf"/>
</dbReference>
<feature type="domain" description="Follistatin-like" evidence="5">
    <location>
        <begin position="130"/>
        <end position="152"/>
    </location>
</feature>
<feature type="chain" id="PRO_5042906894" description="Follistatin-like domain-containing protein" evidence="4">
    <location>
        <begin position="17"/>
        <end position="604"/>
    </location>
</feature>
<dbReference type="InterPro" id="IPR051368">
    <property type="entry name" value="SerProtInhib-TIL_Domain"/>
</dbReference>
<accession>A0AAN5D9I3</accession>
<dbReference type="InterPro" id="IPR003645">
    <property type="entry name" value="Fol_N"/>
</dbReference>
<dbReference type="Pfam" id="PF01826">
    <property type="entry name" value="TIL"/>
    <property type="match status" value="6"/>
</dbReference>
<keyword evidence="1" id="KW-0646">Protease inhibitor</keyword>
<sequence>MRRILLLFLVFEVTIGTTDTSSARPSCGEGEVYDNCPNSCYEPVCGDNGMQLCAGIISCDPPKCVCDRSKDYARDPSTAKCVKRNMCPSWTVNPCMTVKCSSGTVCEAKNGKARCVKESTIQPSPVTLNACAVTLCMEGSVCVEEGGVARCIFPPGGNNCTLPFEEWRECASCEPSCEIRTTVCNKMCQPSRCMCRRGFFRSTEGKCVTENDCDAAAITPTPLSCYRANEEYRECSSACEPNCREKDQGKMCIAMCKPPSCQCKDGFYRAENGECVPPHQCTVRRGEERGVGWASQASSTPPCKANEQFLTCSSMCEPQCGQYQPIPCIVMCGSPKCQCRNGFYRNSNGDCVTRKVCEKSPNPSTPGHPSCKRNQIFAQCSSACIPKCGEYAVRPCMAMCGPPKCQCGQGFYLDNHGECVTREECERQSSTPKTPSQSDCQPNEIFRECSSQCEEKCGENLTRACPASCGPPKCQCDDGFLRNEEGECVLKSECVPRGPRSQADCGPNMTFTNCSSPCQAMCGDYVEKPCIERCDPPKCECNRGFYFNRVGDCVNREDCELDVPFTCANVDCRSGMVCNMTNGEPVCVNPEVLTCNTVKCAGGH</sequence>
<keyword evidence="3" id="KW-1015">Disulfide bond</keyword>
<dbReference type="SMART" id="SM00274">
    <property type="entry name" value="FOLN"/>
    <property type="match status" value="3"/>
</dbReference>
<feature type="domain" description="Follistatin-like" evidence="5">
    <location>
        <begin position="566"/>
        <end position="588"/>
    </location>
</feature>
<comment type="caution">
    <text evidence="6">The sequence shown here is derived from an EMBL/GenBank/DDBJ whole genome shotgun (WGS) entry which is preliminary data.</text>
</comment>
<dbReference type="SUPFAM" id="SSF57567">
    <property type="entry name" value="Serine protease inhibitors"/>
    <property type="match status" value="6"/>
</dbReference>
<gene>
    <name evidence="6" type="ORF">PMAYCL1PPCAC_29126</name>
</gene>
<dbReference type="EMBL" id="BTRK01000006">
    <property type="protein sequence ID" value="GMR58931.1"/>
    <property type="molecule type" value="Genomic_DNA"/>
</dbReference>
<protein>
    <recommendedName>
        <fullName evidence="5">Follistatin-like domain-containing protein</fullName>
    </recommendedName>
</protein>
<evidence type="ECO:0000313" key="6">
    <source>
        <dbReference type="EMBL" id="GMR58931.1"/>
    </source>
</evidence>
<evidence type="ECO:0000256" key="1">
    <source>
        <dbReference type="ARBA" id="ARBA00022690"/>
    </source>
</evidence>
<keyword evidence="4" id="KW-0732">Signal</keyword>
<dbReference type="PANTHER" id="PTHR23259:SF70">
    <property type="entry name" value="ACCESSORY GLAND PROTEIN ACP62F-RELATED"/>
    <property type="match status" value="1"/>
</dbReference>
<organism evidence="6 7">
    <name type="scientific">Pristionchus mayeri</name>
    <dbReference type="NCBI Taxonomy" id="1317129"/>
    <lineage>
        <taxon>Eukaryota</taxon>
        <taxon>Metazoa</taxon>
        <taxon>Ecdysozoa</taxon>
        <taxon>Nematoda</taxon>
        <taxon>Chromadorea</taxon>
        <taxon>Rhabditida</taxon>
        <taxon>Rhabditina</taxon>
        <taxon>Diplogasteromorpha</taxon>
        <taxon>Diplogasteroidea</taxon>
        <taxon>Neodiplogasteridae</taxon>
        <taxon>Pristionchus</taxon>
    </lineage>
</organism>
<dbReference type="GO" id="GO:0004867">
    <property type="term" value="F:serine-type endopeptidase inhibitor activity"/>
    <property type="evidence" value="ECO:0007669"/>
    <property type="project" value="UniProtKB-KW"/>
</dbReference>
<keyword evidence="2" id="KW-0722">Serine protease inhibitor</keyword>
<name>A0AAN5D9I3_9BILA</name>
<dbReference type="CDD" id="cd19941">
    <property type="entry name" value="TIL"/>
    <property type="match status" value="6"/>
</dbReference>
<dbReference type="Proteomes" id="UP001328107">
    <property type="component" value="Unassembled WGS sequence"/>
</dbReference>
<dbReference type="PANTHER" id="PTHR23259">
    <property type="entry name" value="RIDDLE"/>
    <property type="match status" value="1"/>
</dbReference>
<evidence type="ECO:0000259" key="5">
    <source>
        <dbReference type="SMART" id="SM00274"/>
    </source>
</evidence>
<reference evidence="7" key="1">
    <citation type="submission" date="2022-10" db="EMBL/GenBank/DDBJ databases">
        <title>Genome assembly of Pristionchus species.</title>
        <authorList>
            <person name="Yoshida K."/>
            <person name="Sommer R.J."/>
        </authorList>
    </citation>
    <scope>NUCLEOTIDE SEQUENCE [LARGE SCALE GENOMIC DNA]</scope>
    <source>
        <strain evidence="7">RS5460</strain>
    </source>
</reference>
<evidence type="ECO:0000313" key="7">
    <source>
        <dbReference type="Proteomes" id="UP001328107"/>
    </source>
</evidence>
<evidence type="ECO:0000256" key="3">
    <source>
        <dbReference type="ARBA" id="ARBA00023157"/>
    </source>
</evidence>
<keyword evidence="7" id="KW-1185">Reference proteome</keyword>
<dbReference type="Gene3D" id="2.10.25.10">
    <property type="entry name" value="Laminin"/>
    <property type="match status" value="7"/>
</dbReference>